<dbReference type="EMBL" id="HBUF01042263">
    <property type="protein sequence ID" value="CAG6618439.1"/>
    <property type="molecule type" value="Transcribed_RNA"/>
</dbReference>
<dbReference type="Pfam" id="PF12496">
    <property type="entry name" value="BNIP2"/>
    <property type="match status" value="1"/>
</dbReference>
<dbReference type="FunFam" id="3.40.525.10:FF:000001">
    <property type="entry name" value="BCL2/adenovirus E1B protein-interacting protein 2"/>
    <property type="match status" value="1"/>
</dbReference>
<dbReference type="Pfam" id="PF13716">
    <property type="entry name" value="CRAL_TRIO_2"/>
    <property type="match status" value="1"/>
</dbReference>
<dbReference type="InterPro" id="IPR022181">
    <property type="entry name" value="Bcl2-/adenovirus-E1B"/>
</dbReference>
<dbReference type="PANTHER" id="PTHR45808">
    <property type="entry name" value="RHO GTPASE-ACTIVATING PROTEIN 68F"/>
    <property type="match status" value="1"/>
</dbReference>
<dbReference type="GO" id="GO:0007264">
    <property type="term" value="P:small GTPase-mediated signal transduction"/>
    <property type="evidence" value="ECO:0007669"/>
    <property type="project" value="TreeGrafter"/>
</dbReference>
<organism evidence="5">
    <name type="scientific">Cacopsylla melanoneura</name>
    <dbReference type="NCBI Taxonomy" id="428564"/>
    <lineage>
        <taxon>Eukaryota</taxon>
        <taxon>Metazoa</taxon>
        <taxon>Ecdysozoa</taxon>
        <taxon>Arthropoda</taxon>
        <taxon>Hexapoda</taxon>
        <taxon>Insecta</taxon>
        <taxon>Pterygota</taxon>
        <taxon>Neoptera</taxon>
        <taxon>Paraneoptera</taxon>
        <taxon>Hemiptera</taxon>
        <taxon>Sternorrhyncha</taxon>
        <taxon>Psylloidea</taxon>
        <taxon>Psyllidae</taxon>
        <taxon>Psyllinae</taxon>
        <taxon>Cacopsylla</taxon>
    </lineage>
</organism>
<evidence type="ECO:0000259" key="4">
    <source>
        <dbReference type="PROSITE" id="PS50191"/>
    </source>
</evidence>
<feature type="region of interest" description="Disordered" evidence="3">
    <location>
        <begin position="624"/>
        <end position="651"/>
    </location>
</feature>
<protein>
    <submittedName>
        <fullName evidence="5">Protein prune homolog 2</fullName>
    </submittedName>
</protein>
<feature type="region of interest" description="Disordered" evidence="3">
    <location>
        <begin position="444"/>
        <end position="499"/>
    </location>
</feature>
<proteinExistence type="predicted"/>
<accession>A0A8D8YME4</accession>
<dbReference type="AlphaFoldDB" id="A0A8D8YME4"/>
<evidence type="ECO:0000313" key="5">
    <source>
        <dbReference type="EMBL" id="CAG6731588.1"/>
    </source>
</evidence>
<feature type="domain" description="CRAL-TRIO" evidence="4">
    <location>
        <begin position="744"/>
        <end position="903"/>
    </location>
</feature>
<dbReference type="EMBL" id="HBUF01384370">
    <property type="protein sequence ID" value="CAG6731587.1"/>
    <property type="molecule type" value="Transcribed_RNA"/>
</dbReference>
<feature type="compositionally biased region" description="Polar residues" evidence="3">
    <location>
        <begin position="459"/>
        <end position="499"/>
    </location>
</feature>
<dbReference type="EMBL" id="HBUF01042261">
    <property type="protein sequence ID" value="CAG6618435.1"/>
    <property type="molecule type" value="Transcribed_RNA"/>
</dbReference>
<evidence type="ECO:0000256" key="2">
    <source>
        <dbReference type="ARBA" id="ARBA00022490"/>
    </source>
</evidence>
<feature type="region of interest" description="Disordered" evidence="3">
    <location>
        <begin position="161"/>
        <end position="199"/>
    </location>
</feature>
<evidence type="ECO:0000256" key="3">
    <source>
        <dbReference type="SAM" id="MobiDB-lite"/>
    </source>
</evidence>
<dbReference type="SMART" id="SM00516">
    <property type="entry name" value="SEC14"/>
    <property type="match status" value="1"/>
</dbReference>
<dbReference type="EMBL" id="HBUF01540333">
    <property type="protein sequence ID" value="CAG6754820.1"/>
    <property type="molecule type" value="Transcribed_RNA"/>
</dbReference>
<dbReference type="EMBL" id="HBUF01042262">
    <property type="protein sequence ID" value="CAG6618437.1"/>
    <property type="molecule type" value="Transcribed_RNA"/>
</dbReference>
<name>A0A8D8YME4_9HEMI</name>
<dbReference type="PANTHER" id="PTHR45808:SF2">
    <property type="entry name" value="RHO GTPASE-ACTIVATING PROTEIN 68F"/>
    <property type="match status" value="1"/>
</dbReference>
<reference evidence="5" key="1">
    <citation type="submission" date="2021-05" db="EMBL/GenBank/DDBJ databases">
        <authorList>
            <person name="Alioto T."/>
            <person name="Alioto T."/>
            <person name="Gomez Garrido J."/>
        </authorList>
    </citation>
    <scope>NUCLEOTIDE SEQUENCE</scope>
</reference>
<dbReference type="GO" id="GO:0005737">
    <property type="term" value="C:cytoplasm"/>
    <property type="evidence" value="ECO:0007669"/>
    <property type="project" value="UniProtKB-SubCell"/>
</dbReference>
<dbReference type="SUPFAM" id="SSF52087">
    <property type="entry name" value="CRAL/TRIO domain"/>
    <property type="match status" value="1"/>
</dbReference>
<dbReference type="EMBL" id="HBUF01384368">
    <property type="protein sequence ID" value="CAG6731585.1"/>
    <property type="molecule type" value="Transcribed_RNA"/>
</dbReference>
<dbReference type="EMBL" id="HBUF01384371">
    <property type="protein sequence ID" value="CAG6731588.1"/>
    <property type="molecule type" value="Transcribed_RNA"/>
</dbReference>
<dbReference type="PROSITE" id="PS50191">
    <property type="entry name" value="CRAL_TRIO"/>
    <property type="match status" value="1"/>
</dbReference>
<dbReference type="GO" id="GO:0005096">
    <property type="term" value="F:GTPase activator activity"/>
    <property type="evidence" value="ECO:0007669"/>
    <property type="project" value="TreeGrafter"/>
</dbReference>
<evidence type="ECO:0000256" key="1">
    <source>
        <dbReference type="ARBA" id="ARBA00004496"/>
    </source>
</evidence>
<feature type="compositionally biased region" description="Polar residues" evidence="3">
    <location>
        <begin position="632"/>
        <end position="648"/>
    </location>
</feature>
<dbReference type="InterPro" id="IPR036865">
    <property type="entry name" value="CRAL-TRIO_dom_sf"/>
</dbReference>
<feature type="compositionally biased region" description="Low complexity" evidence="3">
    <location>
        <begin position="258"/>
        <end position="272"/>
    </location>
</feature>
<dbReference type="EMBL" id="HBUF01384369">
    <property type="protein sequence ID" value="CAG6731586.1"/>
    <property type="molecule type" value="Transcribed_RNA"/>
</dbReference>
<dbReference type="InterPro" id="IPR001251">
    <property type="entry name" value="CRAL-TRIO_dom"/>
</dbReference>
<keyword evidence="2" id="KW-0963">Cytoplasm</keyword>
<dbReference type="Gene3D" id="3.40.525.10">
    <property type="entry name" value="CRAL-TRIO lipid binding domain"/>
    <property type="match status" value="1"/>
</dbReference>
<feature type="compositionally biased region" description="Polar residues" evidence="3">
    <location>
        <begin position="211"/>
        <end position="257"/>
    </location>
</feature>
<dbReference type="EMBL" id="HBUF01215103">
    <property type="protein sequence ID" value="CAG6666829.1"/>
    <property type="molecule type" value="Transcribed_RNA"/>
</dbReference>
<comment type="subcellular location">
    <subcellularLocation>
        <location evidence="1">Cytoplasm</location>
    </subcellularLocation>
</comment>
<feature type="region of interest" description="Disordered" evidence="3">
    <location>
        <begin position="211"/>
        <end position="293"/>
    </location>
</feature>
<sequence length="912" mass="101386">MENYPKENGIDDVLNNCKLNNYHRDVVNGEVDLKSRSRDSSKSRESNKSYKISHEDLLLDNELANDREINEGVNNKVNHDVRNKDLVSKSFKEIFETNNTTKDVPNKLGFVNKYDDLAPHLSSPDSDDLFDSCKRVSSDKFSTKKIVSSKNINQSTTIVHSVNNNSDTSGGSGILSSDVSNANNRPSDNKTNISNQPNVIQTNTQQSINNVTNTHQSTDNSNGDSLFLSENNHTKLNNNSVDYSNSLSKKDPNNQCTNGNSSVNNGNSSQSVDTGGNNGGKDVISDPNNGTNNIKTSIFGDTISNGGNITSHKREISRKNANTSGNNSNISDLVEKVNTLNSHMSPKVVFHTPQTTPLKLKLNSLPVQSHPLDEHALDQSPDEMYRNEPLDFPNSPVLNKTIDEICLKRYKRGCGTGLGQNPLSRGEEPQGTKLATELNCINTSPASIRGSRSPGRPTASCSSSFESVTLRTTSPARGSASFDSVTQGKTSPSTHPVKNIQSVSHSATAADFTNNVSAESYLKKYDDINAQVRAYLNKTASESNKSEIDVLNKEKTTKSELDDLNERSHRYLNTACGNTYNGSSIDDLKNLTCANKVTYVSDEEDNSLYDTIVSNDCHGVKLVKNPRKPSSLPITTPGAAQSSDNANSGGKKKKLILTSDLFSGNLLDDDLKSMSDQDLDELLTPSNADDDLENSILEQLYLSDDDDDVESIQELSAKEEREESRKWKICMVNGVEKRIDMKVIEPYKRVLSHGGYLNADCHNAIIVFSACFLPHHSRADYHYVMDNLFFYVLHTLDQLITEDYVLVYLHGATSRHNMPNFSWLKRCYQMIDRKLKKNLKQLYLVHATFWLKTIILMSKPFISGKFSKKIQFILSLTELNEKLPRIEEASIPDKVRQYDKIKLSMTSSQQHQ</sequence>
<dbReference type="CDD" id="cd00170">
    <property type="entry name" value="SEC14"/>
    <property type="match status" value="1"/>
</dbReference>